<accession>A0AAN7YT84</accession>
<feature type="region of interest" description="Disordered" evidence="1">
    <location>
        <begin position="48"/>
        <end position="72"/>
    </location>
</feature>
<evidence type="ECO:0000313" key="3">
    <source>
        <dbReference type="Proteomes" id="UP001310890"/>
    </source>
</evidence>
<reference evidence="2" key="1">
    <citation type="submission" date="2023-08" db="EMBL/GenBank/DDBJ databases">
        <title>Black Yeasts Isolated from many extreme environments.</title>
        <authorList>
            <person name="Coleine C."/>
            <person name="Stajich J.E."/>
            <person name="Selbmann L."/>
        </authorList>
    </citation>
    <scope>NUCLEOTIDE SEQUENCE</scope>
    <source>
        <strain evidence="2">CCFEE 5401</strain>
    </source>
</reference>
<dbReference type="Proteomes" id="UP001310890">
    <property type="component" value="Unassembled WGS sequence"/>
</dbReference>
<proteinExistence type="predicted"/>
<name>A0AAN7YT84_9PEZI</name>
<comment type="caution">
    <text evidence="2">The sequence shown here is derived from an EMBL/GenBank/DDBJ whole genome shotgun (WGS) entry which is preliminary data.</text>
</comment>
<dbReference type="AlphaFoldDB" id="A0AAN7YT84"/>
<sequence>MIEKFEYVYLARKLDKGRTPNDVKLRIDDLHRQSEALLTMLGKTLPDRKYGPEELSEADEEGCTQRVRAAER</sequence>
<gene>
    <name evidence="2" type="ORF">LTR62_007438</name>
</gene>
<protein>
    <submittedName>
        <fullName evidence="2">Uncharacterized protein</fullName>
    </submittedName>
</protein>
<organism evidence="2 3">
    <name type="scientific">Meristemomyces frigidus</name>
    <dbReference type="NCBI Taxonomy" id="1508187"/>
    <lineage>
        <taxon>Eukaryota</taxon>
        <taxon>Fungi</taxon>
        <taxon>Dikarya</taxon>
        <taxon>Ascomycota</taxon>
        <taxon>Pezizomycotina</taxon>
        <taxon>Dothideomycetes</taxon>
        <taxon>Dothideomycetidae</taxon>
        <taxon>Mycosphaerellales</taxon>
        <taxon>Teratosphaeriaceae</taxon>
        <taxon>Meristemomyces</taxon>
    </lineage>
</organism>
<evidence type="ECO:0000256" key="1">
    <source>
        <dbReference type="SAM" id="MobiDB-lite"/>
    </source>
</evidence>
<dbReference type="EMBL" id="JAVRRL010000007">
    <property type="protein sequence ID" value="KAK5116764.1"/>
    <property type="molecule type" value="Genomic_DNA"/>
</dbReference>
<evidence type="ECO:0000313" key="2">
    <source>
        <dbReference type="EMBL" id="KAK5116764.1"/>
    </source>
</evidence>